<name>A0A3M8HFF5_9BACI</name>
<feature type="signal peptide" evidence="1">
    <location>
        <begin position="1"/>
        <end position="24"/>
    </location>
</feature>
<reference evidence="2 3" key="1">
    <citation type="journal article" date="2014" name="Int. J. Syst. Evol. Microbiol.">
        <title>Lysinibacillus halotolerans sp. nov., isolated from saline-alkaline soil.</title>
        <authorList>
            <person name="Kong D."/>
            <person name="Wang Y."/>
            <person name="Zhao B."/>
            <person name="Li Y."/>
            <person name="Song J."/>
            <person name="Zhai Y."/>
            <person name="Zhang C."/>
            <person name="Wang H."/>
            <person name="Chen X."/>
            <person name="Zhao B."/>
            <person name="Ruan Z."/>
        </authorList>
    </citation>
    <scope>NUCLEOTIDE SEQUENCE [LARGE SCALE GENOMIC DNA]</scope>
    <source>
        <strain evidence="2 3">MCCC 1A12703</strain>
    </source>
</reference>
<evidence type="ECO:0008006" key="4">
    <source>
        <dbReference type="Google" id="ProtNLM"/>
    </source>
</evidence>
<dbReference type="AlphaFoldDB" id="A0A3M8HFF5"/>
<comment type="caution">
    <text evidence="2">The sequence shown here is derived from an EMBL/GenBank/DDBJ whole genome shotgun (WGS) entry which is preliminary data.</text>
</comment>
<evidence type="ECO:0000256" key="1">
    <source>
        <dbReference type="SAM" id="SignalP"/>
    </source>
</evidence>
<keyword evidence="1" id="KW-0732">Signal</keyword>
<gene>
    <name evidence="2" type="ORF">EC501_02180</name>
</gene>
<dbReference type="OrthoDB" id="2943911at2"/>
<dbReference type="RefSeq" id="WP_122970657.1">
    <property type="nucleotide sequence ID" value="NZ_RHLQ01000003.1"/>
</dbReference>
<accession>A0A3M8HFF5</accession>
<organism evidence="2 3">
    <name type="scientific">Lysinibacillus halotolerans</name>
    <dbReference type="NCBI Taxonomy" id="1368476"/>
    <lineage>
        <taxon>Bacteria</taxon>
        <taxon>Bacillati</taxon>
        <taxon>Bacillota</taxon>
        <taxon>Bacilli</taxon>
        <taxon>Bacillales</taxon>
        <taxon>Bacillaceae</taxon>
        <taxon>Lysinibacillus</taxon>
    </lineage>
</organism>
<protein>
    <recommendedName>
        <fullName evidence="4">Bacterial EndoU nuclease domain-containing protein</fullName>
    </recommendedName>
</protein>
<evidence type="ECO:0000313" key="2">
    <source>
        <dbReference type="EMBL" id="RND01089.1"/>
    </source>
</evidence>
<evidence type="ECO:0000313" key="3">
    <source>
        <dbReference type="Proteomes" id="UP000279909"/>
    </source>
</evidence>
<proteinExistence type="predicted"/>
<keyword evidence="3" id="KW-1185">Reference proteome</keyword>
<feature type="chain" id="PRO_5018093914" description="Bacterial EndoU nuclease domain-containing protein" evidence="1">
    <location>
        <begin position="25"/>
        <end position="309"/>
    </location>
</feature>
<sequence>MIWFTLILLILNAVLVPLSTVAQALDAESDKIILENEKSENSSSLSSDDLNIFPSTIIKETENEKIYRLSIGHEEYEYHEKYSIENNIKLIKTTSYLVNTEGEKEFIDYFERQEELELHSPITLEDNFVPDEAIRKDEYQIMCGPPCGYIAVIAVRALVSGTYRYYLKRTATSATLATVTSQPVSRVAPVIANYSPRVFSAGGRSYKITKQDMQHFLQRHHMNYWNAGIRAPQNGQTFFVKNMSTRTLDHIASQAVQRNATAISTARSKGWSFTNQITYTYNGITYRVGVDLVNNRVTQLYPLTTYIAP</sequence>
<dbReference type="Proteomes" id="UP000279909">
    <property type="component" value="Unassembled WGS sequence"/>
</dbReference>
<dbReference type="EMBL" id="RHLQ01000003">
    <property type="protein sequence ID" value="RND01089.1"/>
    <property type="molecule type" value="Genomic_DNA"/>
</dbReference>